<gene>
    <name evidence="2" type="ORF">CVT26_007177</name>
</gene>
<evidence type="ECO:0000313" key="2">
    <source>
        <dbReference type="EMBL" id="PPQ74134.1"/>
    </source>
</evidence>
<reference evidence="2 3" key="1">
    <citation type="journal article" date="2018" name="Evol. Lett.">
        <title>Horizontal gene cluster transfer increased hallucinogenic mushroom diversity.</title>
        <authorList>
            <person name="Reynolds H.T."/>
            <person name="Vijayakumar V."/>
            <person name="Gluck-Thaler E."/>
            <person name="Korotkin H.B."/>
            <person name="Matheny P.B."/>
            <person name="Slot J.C."/>
        </authorList>
    </citation>
    <scope>NUCLEOTIDE SEQUENCE [LARGE SCALE GENOMIC DNA]</scope>
    <source>
        <strain evidence="2 3">SRW20</strain>
    </source>
</reference>
<sequence>MSMVDTARSDSENKADYYKPIDIFVRCTAQDAGQPEFDDLKVIFVKAQENVSLELDRVWRTLWTVTQNDRLMIPVPVKSVRVVVASESHGDLGYVQKDLSEWLTDSAHSEKCELCSLSCVQRRSITIFLSIDLFWDLEPTGENAFALSIAVRIYNPASKQIESEHPQGGLDSDLLALLAFGKWLPDDHPEKGGHLFAVGSKLRRRFAISQDKADIDISIDAYECALEVVPINDNRIINILNGAGAAHADRFLRFGDTVDINKAINRMKILLGLHPDGHANLPAIWDSLGSLFLVRFEHVGDIEDLTQSMQLLKQSVDLTPEDHTALPRRLNNLGNLFMSRFERSGDLHDITQSLQLQQQAVDLTPEGQADLPSWLNNLGGSFLRYFEQTEDLPNIEKSIQLIQRAVDLTPEGHADLPSWLNNLGTSFSCRFESTGDLHDIGQSIHFQQQAVNLTPEGHVALPLLLNSLGISFVLRFDLTRDLHDIAQSIQLQQRAVDLTPEGHVKLPAWLSSLGNTFSRRFYETRDLHDISQSIELQQQAVNLSPEGHADLPVWLNNLGTSFSRRFDQTRDLDDIAHSILLKQRAVDLTPKGHPSLPLELNNLGMSFSRRFEQNRDLHDISQTIQLMQQAVELTPEGHIHLPIFLNNLGDAFNAKFDVTKVSEDFTNAHSTYRACARSISGPLAVCLASARRWAEMSSQIAESELQEAYDRVINLMSLIAGMENTSRRRHELLTELSAIPTTAAAAALSVYQPSKALEWLEAGRCIVWGQINELRSPVDELCERHPELANKFTMLSKQLDRLGAREDFRHAALNLPMNTQISLETEAHNHLMLTREREQLLMTIRETPGFNSFLRRKKCAELMAAVPYRGVFVIINSDKSKNRCDAIILVAGQEEPTHIPLEQFSCERARTLADGLRYRLAPHEFRSCYPEEDASEPRKIGRYKGPSPGDDVKGMLRALWDDLVDPVLQSLGFKNEREDTDLPRIWWCPTGPFAFLPIHAAGIYGTDGKSSSTCLADYAVSSYIPTLSILDKLRSRSSDGSIDGTGVLLVSQPNTPGQSSIPNTKAEVVKTREELEKRGIRTAWYNGEDATVASVSESMRFFSSVHLACHASQNITNPLESAIFLHDGALELSEIMKMDLPKADLAFLSACQTSVGARNLPEEAVHLAAGMLTAGYRSVVATMWSISDYHAPEVAETFYKCLMNDETKEGVVGLDITGSAQALHIAVQALRRKLGDSTEDLLKWIPYVHYGI</sequence>
<dbReference type="InterPro" id="IPR011990">
    <property type="entry name" value="TPR-like_helical_dom_sf"/>
</dbReference>
<organism evidence="2 3">
    <name type="scientific">Gymnopilus dilepis</name>
    <dbReference type="NCBI Taxonomy" id="231916"/>
    <lineage>
        <taxon>Eukaryota</taxon>
        <taxon>Fungi</taxon>
        <taxon>Dikarya</taxon>
        <taxon>Basidiomycota</taxon>
        <taxon>Agaricomycotina</taxon>
        <taxon>Agaricomycetes</taxon>
        <taxon>Agaricomycetidae</taxon>
        <taxon>Agaricales</taxon>
        <taxon>Agaricineae</taxon>
        <taxon>Hymenogastraceae</taxon>
        <taxon>Gymnopilus</taxon>
    </lineage>
</organism>
<proteinExistence type="predicted"/>
<feature type="domain" description="CHAT" evidence="1">
    <location>
        <begin position="955"/>
        <end position="1251"/>
    </location>
</feature>
<dbReference type="PANTHER" id="PTHR19959:SF119">
    <property type="entry name" value="FUNGAL LIPASE-LIKE DOMAIN-CONTAINING PROTEIN"/>
    <property type="match status" value="1"/>
</dbReference>
<evidence type="ECO:0000259" key="1">
    <source>
        <dbReference type="Pfam" id="PF12770"/>
    </source>
</evidence>
<dbReference type="InParanoid" id="A0A409W6J2"/>
<keyword evidence="3" id="KW-1185">Reference proteome</keyword>
<dbReference type="InterPro" id="IPR024983">
    <property type="entry name" value="CHAT_dom"/>
</dbReference>
<accession>A0A409W6J2</accession>
<dbReference type="Gene3D" id="1.25.40.10">
    <property type="entry name" value="Tetratricopeptide repeat domain"/>
    <property type="match status" value="2"/>
</dbReference>
<name>A0A409W6J2_9AGAR</name>
<comment type="caution">
    <text evidence="2">The sequence shown here is derived from an EMBL/GenBank/DDBJ whole genome shotgun (WGS) entry which is preliminary data.</text>
</comment>
<dbReference type="Proteomes" id="UP000284706">
    <property type="component" value="Unassembled WGS sequence"/>
</dbReference>
<protein>
    <recommendedName>
        <fullName evidence="1">CHAT domain-containing protein</fullName>
    </recommendedName>
</protein>
<dbReference type="AlphaFoldDB" id="A0A409W6J2"/>
<dbReference type="PANTHER" id="PTHR19959">
    <property type="entry name" value="KINESIN LIGHT CHAIN"/>
    <property type="match status" value="1"/>
</dbReference>
<dbReference type="EMBL" id="NHYE01005361">
    <property type="protein sequence ID" value="PPQ74134.1"/>
    <property type="molecule type" value="Genomic_DNA"/>
</dbReference>
<dbReference type="OrthoDB" id="9991317at2759"/>
<evidence type="ECO:0000313" key="3">
    <source>
        <dbReference type="Proteomes" id="UP000284706"/>
    </source>
</evidence>
<dbReference type="Pfam" id="PF12770">
    <property type="entry name" value="CHAT"/>
    <property type="match status" value="1"/>
</dbReference>
<dbReference type="STRING" id="231916.A0A409W6J2"/>